<keyword evidence="4" id="KW-0732">Signal</keyword>
<keyword evidence="2" id="KW-0418">Kinase</keyword>
<evidence type="ECO:0000256" key="2">
    <source>
        <dbReference type="ARBA" id="ARBA00022527"/>
    </source>
</evidence>
<reference evidence="9" key="1">
    <citation type="journal article" date="2011" name="Nature">
        <title>Genome sequence and analysis of the tuber crop potato.</title>
        <authorList>
            <consortium name="The Potato Genome Sequencing Consortium"/>
        </authorList>
    </citation>
    <scope>NUCLEOTIDE SEQUENCE [LARGE SCALE GENOMIC DNA]</scope>
    <source>
        <strain evidence="9">cv. DM1-3 516 R44</strain>
    </source>
</reference>
<dbReference type="PANTHER" id="PTHR27009">
    <property type="entry name" value="RUST RESISTANCE KINASE LR10-RELATED"/>
    <property type="match status" value="1"/>
</dbReference>
<proteinExistence type="predicted"/>
<keyword evidence="5" id="KW-1133">Transmembrane helix</keyword>
<evidence type="ECO:0000256" key="4">
    <source>
        <dbReference type="ARBA" id="ARBA00022729"/>
    </source>
</evidence>
<dbReference type="InterPro" id="IPR045874">
    <property type="entry name" value="LRK10/LRL21-25-like"/>
</dbReference>
<protein>
    <submittedName>
        <fullName evidence="8">Receptor kinase</fullName>
    </submittedName>
</protein>
<evidence type="ECO:0000256" key="6">
    <source>
        <dbReference type="ARBA" id="ARBA00023136"/>
    </source>
</evidence>
<dbReference type="GO" id="GO:0004674">
    <property type="term" value="F:protein serine/threonine kinase activity"/>
    <property type="evidence" value="ECO:0007669"/>
    <property type="project" value="UniProtKB-KW"/>
</dbReference>
<dbReference type="Gramene" id="PGSC0003DMT400015388">
    <property type="protein sequence ID" value="PGSC0003DMT400015388"/>
    <property type="gene ID" value="PGSC0003DMG400006000"/>
</dbReference>
<evidence type="ECO:0000256" key="1">
    <source>
        <dbReference type="ARBA" id="ARBA00004479"/>
    </source>
</evidence>
<keyword evidence="9" id="KW-1185">Reference proteome</keyword>
<dbReference type="AlphaFoldDB" id="M1A5Y7"/>
<comment type="subcellular location">
    <subcellularLocation>
        <location evidence="1">Membrane</location>
        <topology evidence="1">Single-pass type I membrane protein</topology>
    </subcellularLocation>
</comment>
<keyword evidence="6" id="KW-0472">Membrane</keyword>
<accession>M1A5Y7</accession>
<organism evidence="8 9">
    <name type="scientific">Solanum tuberosum</name>
    <name type="common">Potato</name>
    <dbReference type="NCBI Taxonomy" id="4113"/>
    <lineage>
        <taxon>Eukaryota</taxon>
        <taxon>Viridiplantae</taxon>
        <taxon>Streptophyta</taxon>
        <taxon>Embryophyta</taxon>
        <taxon>Tracheophyta</taxon>
        <taxon>Spermatophyta</taxon>
        <taxon>Magnoliopsida</taxon>
        <taxon>eudicotyledons</taxon>
        <taxon>Gunneridae</taxon>
        <taxon>Pentapetalae</taxon>
        <taxon>asterids</taxon>
        <taxon>lamiids</taxon>
        <taxon>Solanales</taxon>
        <taxon>Solanaceae</taxon>
        <taxon>Solanoideae</taxon>
        <taxon>Solaneae</taxon>
        <taxon>Solanum</taxon>
    </lineage>
</organism>
<dbReference type="GO" id="GO:0016020">
    <property type="term" value="C:membrane"/>
    <property type="evidence" value="ECO:0007669"/>
    <property type="project" value="UniProtKB-SubCell"/>
</dbReference>
<dbReference type="HOGENOM" id="CLU_000288_112_4_1"/>
<keyword evidence="7" id="KW-0325">Glycoprotein</keyword>
<reference evidence="8" key="2">
    <citation type="submission" date="2015-06" db="UniProtKB">
        <authorList>
            <consortium name="EnsemblPlants"/>
        </authorList>
    </citation>
    <scope>IDENTIFICATION</scope>
    <source>
        <strain evidence="8">DM1-3 516 R44</strain>
    </source>
</reference>
<keyword evidence="3" id="KW-0812">Transmembrane</keyword>
<dbReference type="EnsemblPlants" id="PGSC0003DMT400015388">
    <property type="protein sequence ID" value="PGSC0003DMT400015388"/>
    <property type="gene ID" value="PGSC0003DMG400006000"/>
</dbReference>
<evidence type="ECO:0000313" key="8">
    <source>
        <dbReference type="EnsemblPlants" id="PGSC0003DMT400015388"/>
    </source>
</evidence>
<name>M1A5Y7_SOLTU</name>
<evidence type="ECO:0000256" key="3">
    <source>
        <dbReference type="ARBA" id="ARBA00022692"/>
    </source>
</evidence>
<dbReference type="Proteomes" id="UP000011115">
    <property type="component" value="Unassembled WGS sequence"/>
</dbReference>
<sequence length="139" mass="16240">MPCRMPCRSCVSICSTLYKFKCLFVHYESWRSKLKFEAKFKVKYMYYPYKQIEQKKELGLTGIVVEEDKKLAEKMILVSLWCIQTDPSSRPCISMVIEMLQGELESLQMPPKPFLYSSSVSDSDMPTTTYMIQDSKDQV</sequence>
<keyword evidence="2" id="KW-0723">Serine/threonine-protein kinase</keyword>
<evidence type="ECO:0000313" key="9">
    <source>
        <dbReference type="Proteomes" id="UP000011115"/>
    </source>
</evidence>
<evidence type="ECO:0000256" key="5">
    <source>
        <dbReference type="ARBA" id="ARBA00022989"/>
    </source>
</evidence>
<evidence type="ECO:0000256" key="7">
    <source>
        <dbReference type="ARBA" id="ARBA00023180"/>
    </source>
</evidence>
<keyword evidence="2" id="KW-0808">Transferase</keyword>